<dbReference type="Pfam" id="PF05806">
    <property type="entry name" value="Noggin"/>
    <property type="match status" value="1"/>
</dbReference>
<reference evidence="7" key="1">
    <citation type="journal article" date="2014" name="BMC Biol.">
        <title>Larval body patterning and apical organs are conserved in animal evolution.</title>
        <authorList>
            <person name="Marlow H."/>
            <person name="Tosches M.A."/>
            <person name="Tomer R."/>
            <person name="Steinmetz P.R."/>
            <person name="Lauri A."/>
            <person name="Larsson T."/>
            <person name="Arendt D."/>
        </authorList>
    </citation>
    <scope>NUCLEOTIDE SEQUENCE</scope>
</reference>
<name>W5XRY5_PLADU</name>
<dbReference type="Gene3D" id="2.10.90.10">
    <property type="entry name" value="Cystine-knot cytokines"/>
    <property type="match status" value="1"/>
</dbReference>
<dbReference type="SUPFAM" id="SSF57501">
    <property type="entry name" value="Cystine-knot cytokines"/>
    <property type="match status" value="1"/>
</dbReference>
<comment type="subcellular location">
    <subcellularLocation>
        <location evidence="1">Secreted</location>
    </subcellularLocation>
</comment>
<feature type="non-terminal residue" evidence="7">
    <location>
        <position position="1"/>
    </location>
</feature>
<evidence type="ECO:0000256" key="3">
    <source>
        <dbReference type="ARBA" id="ARBA00022473"/>
    </source>
</evidence>
<evidence type="ECO:0000256" key="2">
    <source>
        <dbReference type="ARBA" id="ARBA00007480"/>
    </source>
</evidence>
<dbReference type="InterPro" id="IPR008717">
    <property type="entry name" value="Noggin"/>
</dbReference>
<dbReference type="PANTHER" id="PTHR10494">
    <property type="entry name" value="BONE MORPHOGENETIC PROTEIN INHIBITOR, NOGGIN"/>
    <property type="match status" value="1"/>
</dbReference>
<dbReference type="PANTHER" id="PTHR10494:SF6">
    <property type="entry name" value="NOGGIN"/>
    <property type="match status" value="1"/>
</dbReference>
<accession>W5XRY5</accession>
<proteinExistence type="evidence at transcript level"/>
<sequence>QAAHLQGVRLEPHLTQVKPQPRPGKMAPWMRPTPSEDLPIEPLHEGFDMFPKPSEKDKNELELQKLLGKDFDPKFMATSRPLESILRPNGTMEFRLKSRKLQRGLPRDLKKGVIRHLPSSRSRRYRIRSKRTRKRMTEFLGAYTYCPVVYKWKELGERFWPRWIKEGSCYQGRSCS</sequence>
<dbReference type="AlphaFoldDB" id="W5XRY5"/>
<dbReference type="InterPro" id="IPR029034">
    <property type="entry name" value="Cystine-knot_cytokine"/>
</dbReference>
<feature type="region of interest" description="Disordered" evidence="6">
    <location>
        <begin position="1"/>
        <end position="55"/>
    </location>
</feature>
<evidence type="ECO:0000256" key="6">
    <source>
        <dbReference type="SAM" id="MobiDB-lite"/>
    </source>
</evidence>
<dbReference type="EMBL" id="KF844237">
    <property type="protein sequence ID" value="AHI16252.1"/>
    <property type="molecule type" value="mRNA"/>
</dbReference>
<dbReference type="GO" id="GO:0005615">
    <property type="term" value="C:extracellular space"/>
    <property type="evidence" value="ECO:0007669"/>
    <property type="project" value="TreeGrafter"/>
</dbReference>
<evidence type="ECO:0000313" key="7">
    <source>
        <dbReference type="EMBL" id="AHI16252.1"/>
    </source>
</evidence>
<keyword evidence="4" id="KW-0964">Secreted</keyword>
<evidence type="ECO:0000256" key="5">
    <source>
        <dbReference type="ARBA" id="ARBA00022729"/>
    </source>
</evidence>
<dbReference type="GO" id="GO:0030514">
    <property type="term" value="P:negative regulation of BMP signaling pathway"/>
    <property type="evidence" value="ECO:0007669"/>
    <property type="project" value="InterPro"/>
</dbReference>
<keyword evidence="5" id="KW-0732">Signal</keyword>
<evidence type="ECO:0000256" key="4">
    <source>
        <dbReference type="ARBA" id="ARBA00022525"/>
    </source>
</evidence>
<comment type="similarity">
    <text evidence="2">Belongs to the noggin family.</text>
</comment>
<evidence type="ECO:0000256" key="1">
    <source>
        <dbReference type="ARBA" id="ARBA00004613"/>
    </source>
</evidence>
<feature type="compositionally biased region" description="Basic and acidic residues" evidence="6">
    <location>
        <begin position="42"/>
        <end position="55"/>
    </location>
</feature>
<feature type="non-terminal residue" evidence="7">
    <location>
        <position position="176"/>
    </location>
</feature>
<organism evidence="7">
    <name type="scientific">Platynereis dumerilii</name>
    <name type="common">Dumeril's clam worm</name>
    <dbReference type="NCBI Taxonomy" id="6359"/>
    <lineage>
        <taxon>Eukaryota</taxon>
        <taxon>Metazoa</taxon>
        <taxon>Spiralia</taxon>
        <taxon>Lophotrochozoa</taxon>
        <taxon>Annelida</taxon>
        <taxon>Polychaeta</taxon>
        <taxon>Errantia</taxon>
        <taxon>Phyllodocida</taxon>
        <taxon>Nereididae</taxon>
        <taxon>Platynereis</taxon>
    </lineage>
</organism>
<protein>
    <submittedName>
        <fullName evidence="7">Noggin</fullName>
    </submittedName>
</protein>
<keyword evidence="3" id="KW-0217">Developmental protein</keyword>
<dbReference type="GO" id="GO:0009953">
    <property type="term" value="P:dorsal/ventral pattern formation"/>
    <property type="evidence" value="ECO:0007669"/>
    <property type="project" value="TreeGrafter"/>
</dbReference>
<dbReference type="GO" id="GO:0045596">
    <property type="term" value="P:negative regulation of cell differentiation"/>
    <property type="evidence" value="ECO:0007669"/>
    <property type="project" value="InterPro"/>
</dbReference>